<dbReference type="WBParaSite" id="PSAMB.scaffold2537size22684.g18143.t1">
    <property type="protein sequence ID" value="PSAMB.scaffold2537size22684.g18143.t1"/>
    <property type="gene ID" value="PSAMB.scaffold2537size22684.g18143"/>
</dbReference>
<evidence type="ECO:0000259" key="1">
    <source>
        <dbReference type="PROSITE" id="PS50076"/>
    </source>
</evidence>
<feature type="domain" description="J" evidence="1">
    <location>
        <begin position="262"/>
        <end position="318"/>
    </location>
</feature>
<evidence type="ECO:0000313" key="2">
    <source>
        <dbReference type="Proteomes" id="UP000887566"/>
    </source>
</evidence>
<name>A0A914VTU2_9BILA</name>
<dbReference type="PROSITE" id="PS50076">
    <property type="entry name" value="DNAJ_2"/>
    <property type="match status" value="1"/>
</dbReference>
<dbReference type="InterPro" id="IPR001623">
    <property type="entry name" value="DnaJ_domain"/>
</dbReference>
<protein>
    <submittedName>
        <fullName evidence="3">J domain-containing protein</fullName>
    </submittedName>
</protein>
<dbReference type="SUPFAM" id="SSF46565">
    <property type="entry name" value="Chaperone J-domain"/>
    <property type="match status" value="1"/>
</dbReference>
<dbReference type="PRINTS" id="PR00625">
    <property type="entry name" value="JDOMAIN"/>
</dbReference>
<organism evidence="2 3">
    <name type="scientific">Plectus sambesii</name>
    <dbReference type="NCBI Taxonomy" id="2011161"/>
    <lineage>
        <taxon>Eukaryota</taxon>
        <taxon>Metazoa</taxon>
        <taxon>Ecdysozoa</taxon>
        <taxon>Nematoda</taxon>
        <taxon>Chromadorea</taxon>
        <taxon>Plectida</taxon>
        <taxon>Plectina</taxon>
        <taxon>Plectoidea</taxon>
        <taxon>Plectidae</taxon>
        <taxon>Plectus</taxon>
    </lineage>
</organism>
<dbReference type="Pfam" id="PF00226">
    <property type="entry name" value="DnaJ"/>
    <property type="match status" value="1"/>
</dbReference>
<accession>A0A914VTU2</accession>
<keyword evidence="2" id="KW-1185">Reference proteome</keyword>
<evidence type="ECO:0000313" key="3">
    <source>
        <dbReference type="WBParaSite" id="PSAMB.scaffold2537size22684.g18143.t1"/>
    </source>
</evidence>
<proteinExistence type="predicted"/>
<reference evidence="3" key="1">
    <citation type="submission" date="2022-11" db="UniProtKB">
        <authorList>
            <consortium name="WormBaseParasite"/>
        </authorList>
    </citation>
    <scope>IDENTIFICATION</scope>
</reference>
<dbReference type="SMART" id="SM00271">
    <property type="entry name" value="DnaJ"/>
    <property type="match status" value="1"/>
</dbReference>
<dbReference type="InterPro" id="IPR036869">
    <property type="entry name" value="J_dom_sf"/>
</dbReference>
<dbReference type="Proteomes" id="UP000887566">
    <property type="component" value="Unplaced"/>
</dbReference>
<sequence>MDNEEFRAQVVKKLDSAITDKTQLTEILFYLGHQDEANRGYKNSAAWKTLRDLLESNEAFIAYAQRLLQEVDKNKQPIRDSMLEVYENLHLQGKKSNAGTPLTLDFGALTVCGSIGFAHAWVHITPEAQVKILAVLPHIMQPLAVSTAGSAVALVNTCGHEAKTVFATVYLTYEAIKSIHSWWKGEITGKRAAKNIVESCATVAAGAGGSVAGAALGSLSGPIGMVVGGVLGGIAASAAAGIISDTLTQELFDIPKDEALERAYNFLGVSRRSTDDDITKAYRSLCLKYHPDKGGSQQNFLKLQSCMGIIQVAREEEH</sequence>
<dbReference type="CDD" id="cd06257">
    <property type="entry name" value="DnaJ"/>
    <property type="match status" value="1"/>
</dbReference>
<dbReference type="AlphaFoldDB" id="A0A914VTU2"/>
<dbReference type="Gene3D" id="1.10.287.110">
    <property type="entry name" value="DnaJ domain"/>
    <property type="match status" value="1"/>
</dbReference>